<reference evidence="1 2" key="1">
    <citation type="journal article" date="2016" name="Genome Biol. Evol.">
        <title>Comparative Genomic Analyses of the Moraxella catarrhalis Serosensitive and Seroresistant Lineages Demonstrate Their Independent Evolution.</title>
        <authorList>
            <person name="Earl J.P."/>
            <person name="de Vries S.P."/>
            <person name="Ahmed A."/>
            <person name="Powell E."/>
            <person name="Schultz M.P."/>
            <person name="Hermans P.W."/>
            <person name="Hill D.J."/>
            <person name="Zhou Z."/>
            <person name="Constantinidou C.I."/>
            <person name="Hu F.Z."/>
            <person name="Bootsma H.J."/>
            <person name="Ehrlich G.D."/>
        </authorList>
    </citation>
    <scope>NUCLEOTIDE SEQUENCE [LARGE SCALE GENOMIC DNA]</scope>
    <source>
        <strain evidence="1 2">Z7542</strain>
    </source>
</reference>
<dbReference type="AlphaFoldDB" id="A0A198UG68"/>
<dbReference type="PATRIC" id="fig|480.237.peg.796"/>
<name>A0A198UG68_MORCA</name>
<gene>
    <name evidence="1" type="ORF">AO384_1526</name>
</gene>
<sequence length="41" mass="4765">MTKNWYDNPCKMYLKMSILIKLGACHCSIKNLLGQIVFVVF</sequence>
<protein>
    <submittedName>
        <fullName evidence="1">Uncharacterized protein</fullName>
    </submittedName>
</protein>
<dbReference type="Proteomes" id="UP000078228">
    <property type="component" value="Unassembled WGS sequence"/>
</dbReference>
<evidence type="ECO:0000313" key="2">
    <source>
        <dbReference type="Proteomes" id="UP000078228"/>
    </source>
</evidence>
<organism evidence="1 2">
    <name type="scientific">Moraxella catarrhalis</name>
    <name type="common">Branhamella catarrhalis</name>
    <dbReference type="NCBI Taxonomy" id="480"/>
    <lineage>
        <taxon>Bacteria</taxon>
        <taxon>Pseudomonadati</taxon>
        <taxon>Pseudomonadota</taxon>
        <taxon>Gammaproteobacteria</taxon>
        <taxon>Moraxellales</taxon>
        <taxon>Moraxellaceae</taxon>
        <taxon>Moraxella</taxon>
    </lineage>
</organism>
<evidence type="ECO:0000313" key="1">
    <source>
        <dbReference type="EMBL" id="OAU95335.1"/>
    </source>
</evidence>
<keyword evidence="2" id="KW-1185">Reference proteome</keyword>
<accession>A0A198UG68</accession>
<comment type="caution">
    <text evidence="1">The sequence shown here is derived from an EMBL/GenBank/DDBJ whole genome shotgun (WGS) entry which is preliminary data.</text>
</comment>
<proteinExistence type="predicted"/>
<dbReference type="EMBL" id="LXHC01000024">
    <property type="protein sequence ID" value="OAU95335.1"/>
    <property type="molecule type" value="Genomic_DNA"/>
</dbReference>